<organism evidence="1">
    <name type="scientific">marine metagenome</name>
    <dbReference type="NCBI Taxonomy" id="408172"/>
    <lineage>
        <taxon>unclassified sequences</taxon>
        <taxon>metagenomes</taxon>
        <taxon>ecological metagenomes</taxon>
    </lineage>
</organism>
<name>A0A383CG43_9ZZZZ</name>
<feature type="non-terminal residue" evidence="1">
    <location>
        <position position="45"/>
    </location>
</feature>
<sequence>MERKGSVNRRHWVVLVLSALIGTSAVAQQDFGTRLGVRRGGEVTF</sequence>
<dbReference type="AlphaFoldDB" id="A0A383CG43"/>
<proteinExistence type="predicted"/>
<reference evidence="1" key="1">
    <citation type="submission" date="2018-05" db="EMBL/GenBank/DDBJ databases">
        <authorList>
            <person name="Lanie J.A."/>
            <person name="Ng W.-L."/>
            <person name="Kazmierczak K.M."/>
            <person name="Andrzejewski T.M."/>
            <person name="Davidsen T.M."/>
            <person name="Wayne K.J."/>
            <person name="Tettelin H."/>
            <person name="Glass J.I."/>
            <person name="Rusch D."/>
            <person name="Podicherti R."/>
            <person name="Tsui H.-C.T."/>
            <person name="Winkler M.E."/>
        </authorList>
    </citation>
    <scope>NUCLEOTIDE SEQUENCE</scope>
</reference>
<protein>
    <submittedName>
        <fullName evidence="1">Uncharacterized protein</fullName>
    </submittedName>
</protein>
<dbReference type="EMBL" id="UINC01208682">
    <property type="protein sequence ID" value="SVE31346.1"/>
    <property type="molecule type" value="Genomic_DNA"/>
</dbReference>
<evidence type="ECO:0000313" key="1">
    <source>
        <dbReference type="EMBL" id="SVE31346.1"/>
    </source>
</evidence>
<gene>
    <name evidence="1" type="ORF">METZ01_LOCUS484200</name>
</gene>
<accession>A0A383CG43</accession>